<gene>
    <name evidence="1" type="ordered locus">GDI2162</name>
</gene>
<sequence length="61" mass="6795">MSIDLHRVAFVPAWRPDHFPRVEMMRRNTGPDGMTGSHILPTALPKAITGASMSASFRRMS</sequence>
<protein>
    <submittedName>
        <fullName evidence="1">Uncharacterized protein</fullName>
    </submittedName>
</protein>
<reference evidence="1 2" key="1">
    <citation type="journal article" date="2009" name="BMC Genomics">
        <title>Complete genome sequence of the sugarcane nitrogen-fixing endophyte Gluconacetobacter diazotrophicus Pal5.</title>
        <authorList>
            <person name="Bertalan M."/>
            <person name="Albano R."/>
            <person name="Padua V."/>
            <person name="Rouws L."/>
            <person name="Rojas C."/>
            <person name="Hemerly A."/>
            <person name="Teixeira K."/>
            <person name="Schwab S."/>
            <person name="Araujo J."/>
            <person name="Oliveira A."/>
            <person name="Franca L."/>
            <person name="Magalhaes V."/>
            <person name="Alqueres S."/>
            <person name="Cardoso A."/>
            <person name="Almeida W."/>
            <person name="Loureiro M.M."/>
            <person name="Nogueira E."/>
            <person name="Cidade D."/>
            <person name="Oliveira D."/>
            <person name="Simao T."/>
            <person name="Macedo J."/>
            <person name="Valadao A."/>
            <person name="Dreschsel M."/>
            <person name="Freitas F."/>
            <person name="Vidal M."/>
            <person name="Guedes H."/>
            <person name="Rodrigues E."/>
            <person name="Meneses C."/>
            <person name="Brioso P."/>
            <person name="Pozzer L."/>
            <person name="Figueiredo D."/>
            <person name="Montano H."/>
            <person name="Junior J."/>
            <person name="Filho G."/>
            <person name="Flores V."/>
            <person name="Ferreira B."/>
            <person name="Branco A."/>
            <person name="Gonzalez P."/>
            <person name="Guillobel H."/>
            <person name="Lemos M."/>
            <person name="Seibel L."/>
            <person name="Macedo J."/>
            <person name="Alves-Ferreira M."/>
            <person name="Sachetto-Martins G."/>
            <person name="Coelho A."/>
            <person name="Santos E."/>
            <person name="Amaral G."/>
            <person name="Neves A."/>
            <person name="Pacheco A.B."/>
            <person name="Carvalho D."/>
            <person name="Lery L."/>
            <person name="Bisch P."/>
            <person name="Rossle S.C."/>
            <person name="Urmenyi T."/>
            <person name="Kruger W.V."/>
            <person name="Martins O."/>
            <person name="Baldani J.I."/>
            <person name="Ferreira P.C."/>
        </authorList>
    </citation>
    <scope>NUCLEOTIDE SEQUENCE [LARGE SCALE GENOMIC DNA]</scope>
    <source>
        <strain evidence="2">ATCC 49037 / DSM 5601 / CCUG 37298 / CIP 103539 / LMG 7603 / PAl5</strain>
    </source>
</reference>
<organism evidence="1 2">
    <name type="scientific">Gluconacetobacter diazotrophicus (strain ATCC 49037 / DSM 5601 / CCUG 37298 / CIP 103539 / LMG 7603 / PAl5)</name>
    <dbReference type="NCBI Taxonomy" id="272568"/>
    <lineage>
        <taxon>Bacteria</taxon>
        <taxon>Pseudomonadati</taxon>
        <taxon>Pseudomonadota</taxon>
        <taxon>Alphaproteobacteria</taxon>
        <taxon>Acetobacterales</taxon>
        <taxon>Acetobacteraceae</taxon>
        <taxon>Gluconacetobacter</taxon>
    </lineage>
</organism>
<name>A9HKZ9_GLUDA</name>
<dbReference type="Proteomes" id="UP000001176">
    <property type="component" value="Chromosome"/>
</dbReference>
<dbReference type="EMBL" id="AM889285">
    <property type="protein sequence ID" value="CAP56105.1"/>
    <property type="molecule type" value="Genomic_DNA"/>
</dbReference>
<dbReference type="KEGG" id="gdi:GDI2162"/>
<keyword evidence="2" id="KW-1185">Reference proteome</keyword>
<accession>A9HKZ9</accession>
<proteinExistence type="predicted"/>
<evidence type="ECO:0000313" key="1">
    <source>
        <dbReference type="EMBL" id="CAP56105.1"/>
    </source>
</evidence>
<dbReference type="AlphaFoldDB" id="A9HKZ9"/>
<evidence type="ECO:0000313" key="2">
    <source>
        <dbReference type="Proteomes" id="UP000001176"/>
    </source>
</evidence>